<organism evidence="2 3">
    <name type="scientific">Rhodopseudomonas palustris</name>
    <dbReference type="NCBI Taxonomy" id="1076"/>
    <lineage>
        <taxon>Bacteria</taxon>
        <taxon>Pseudomonadati</taxon>
        <taxon>Pseudomonadota</taxon>
        <taxon>Alphaproteobacteria</taxon>
        <taxon>Hyphomicrobiales</taxon>
        <taxon>Nitrobacteraceae</taxon>
        <taxon>Rhodopseudomonas</taxon>
    </lineage>
</organism>
<dbReference type="EMBL" id="QYYD01000004">
    <property type="protein sequence ID" value="RJF76717.1"/>
    <property type="molecule type" value="Genomic_DNA"/>
</dbReference>
<protein>
    <submittedName>
        <fullName evidence="2">Uncharacterized protein</fullName>
    </submittedName>
</protein>
<dbReference type="OrthoDB" id="7269965at2"/>
<feature type="region of interest" description="Disordered" evidence="1">
    <location>
        <begin position="177"/>
        <end position="198"/>
    </location>
</feature>
<reference evidence="2 3" key="1">
    <citation type="submission" date="2018-09" db="EMBL/GenBank/DDBJ databases">
        <title>Draft genome sequence of Rhodopseudomonas palustris 2.1.18.</title>
        <authorList>
            <person name="Robertson S.L."/>
            <person name="Meyer T.E."/>
            <person name="Kyndt J.A."/>
        </authorList>
    </citation>
    <scope>NUCLEOTIDE SEQUENCE [LARGE SCALE GENOMIC DNA]</scope>
    <source>
        <strain evidence="2 3">2.1.18</strain>
    </source>
</reference>
<evidence type="ECO:0000313" key="3">
    <source>
        <dbReference type="Proteomes" id="UP000285523"/>
    </source>
</evidence>
<accession>A0A418VKN6</accession>
<feature type="compositionally biased region" description="Polar residues" evidence="1">
    <location>
        <begin position="184"/>
        <end position="194"/>
    </location>
</feature>
<dbReference type="Proteomes" id="UP000285523">
    <property type="component" value="Unassembled WGS sequence"/>
</dbReference>
<evidence type="ECO:0000313" key="2">
    <source>
        <dbReference type="EMBL" id="RJF76717.1"/>
    </source>
</evidence>
<evidence type="ECO:0000256" key="1">
    <source>
        <dbReference type="SAM" id="MobiDB-lite"/>
    </source>
</evidence>
<dbReference type="AlphaFoldDB" id="A0A418VKN6"/>
<proteinExistence type="predicted"/>
<comment type="caution">
    <text evidence="2">The sequence shown here is derived from an EMBL/GenBank/DDBJ whole genome shotgun (WGS) entry which is preliminary data.</text>
</comment>
<name>A0A418VKN6_RHOPL</name>
<gene>
    <name evidence="2" type="ORF">D4Q52_05310</name>
</gene>
<sequence length="473" mass="49255">MADEAFALSPINARAAMPSDADYDAIREAFMETSRGRWFLSEYAKRNRNADTRMVLDAVARIEQNLAAQKQANGSSGLNGSLVAIHAIVGEARAEVARSIAGLGNAAVLTAARDGARIIREVSWTLRDCGADVRICNLLDNQVTAIEAGQRLVDEIDNDAVLAAFDALLDRVHDLAGEQRPHRTQPSRASNEPASPTAVGDLPETAIHVAEAAAAAEPPVPGAAMAADPPTAPASAPDPALTIITGAATDELEFVEAVEPMAATDGVVASEEMPGGESPEASIIVIEDVDSVLDLVALEMSAPQPEEPSELEAAIEAARIELEQAEAAERAEAAYAAAASEIAQSDIAQLIAEVATPHEPAIESSNDGTEPSAETAFNEAPSMEAVAEDMQNFEIGERGESLYVPQTVPEPVMAASLVLSQPAMDAHRAPPASASLGAALLASGVVGQPGQSRSDALAPLRRMSQPEKIAFFS</sequence>